<feature type="region of interest" description="Disordered" evidence="10">
    <location>
        <begin position="28"/>
        <end position="102"/>
    </location>
</feature>
<name>A0A9D4X1B4_PEA</name>
<keyword evidence="13" id="KW-1185">Reference proteome</keyword>
<dbReference type="AlphaFoldDB" id="A0A9D4X1B4"/>
<evidence type="ECO:0000259" key="11">
    <source>
        <dbReference type="PROSITE" id="PS50089"/>
    </source>
</evidence>
<feature type="domain" description="RING-type" evidence="11">
    <location>
        <begin position="285"/>
        <end position="326"/>
    </location>
</feature>
<dbReference type="GO" id="GO:0061630">
    <property type="term" value="F:ubiquitin protein ligase activity"/>
    <property type="evidence" value="ECO:0007669"/>
    <property type="project" value="UniProtKB-EC"/>
</dbReference>
<dbReference type="SMART" id="SM00184">
    <property type="entry name" value="RING"/>
    <property type="match status" value="1"/>
</dbReference>
<dbReference type="InterPro" id="IPR045191">
    <property type="entry name" value="MBR1/2-like"/>
</dbReference>
<evidence type="ECO:0000256" key="2">
    <source>
        <dbReference type="ARBA" id="ARBA00012483"/>
    </source>
</evidence>
<feature type="compositionally biased region" description="Polar residues" evidence="10">
    <location>
        <begin position="55"/>
        <end position="68"/>
    </location>
</feature>
<evidence type="ECO:0000256" key="5">
    <source>
        <dbReference type="ARBA" id="ARBA00022771"/>
    </source>
</evidence>
<evidence type="ECO:0000256" key="10">
    <source>
        <dbReference type="SAM" id="MobiDB-lite"/>
    </source>
</evidence>
<feature type="non-terminal residue" evidence="12">
    <location>
        <position position="333"/>
    </location>
</feature>
<dbReference type="InterPro" id="IPR013083">
    <property type="entry name" value="Znf_RING/FYVE/PHD"/>
</dbReference>
<dbReference type="EMBL" id="JAMSHJ010000005">
    <property type="protein sequence ID" value="KAI5411783.1"/>
    <property type="molecule type" value="Genomic_DNA"/>
</dbReference>
<dbReference type="Proteomes" id="UP001058974">
    <property type="component" value="Chromosome 5"/>
</dbReference>
<dbReference type="InterPro" id="IPR001841">
    <property type="entry name" value="Znf_RING"/>
</dbReference>
<comment type="caution">
    <text evidence="12">The sequence shown here is derived from an EMBL/GenBank/DDBJ whole genome shotgun (WGS) entry which is preliminary data.</text>
</comment>
<feature type="compositionally biased region" description="Polar residues" evidence="10">
    <location>
        <begin position="83"/>
        <end position="96"/>
    </location>
</feature>
<comment type="catalytic activity">
    <reaction evidence="1">
        <text>S-ubiquitinyl-[E2 ubiquitin-conjugating enzyme]-L-cysteine + [acceptor protein]-L-lysine = [E2 ubiquitin-conjugating enzyme]-L-cysteine + N(6)-ubiquitinyl-[acceptor protein]-L-lysine.</text>
        <dbReference type="EC" id="2.3.2.27"/>
    </reaction>
</comment>
<accession>A0A9D4X1B4</accession>
<feature type="coiled-coil region" evidence="9">
    <location>
        <begin position="184"/>
        <end position="232"/>
    </location>
</feature>
<evidence type="ECO:0000256" key="3">
    <source>
        <dbReference type="ARBA" id="ARBA00022679"/>
    </source>
</evidence>
<evidence type="ECO:0000256" key="1">
    <source>
        <dbReference type="ARBA" id="ARBA00000900"/>
    </source>
</evidence>
<dbReference type="GO" id="GO:0008270">
    <property type="term" value="F:zinc ion binding"/>
    <property type="evidence" value="ECO:0007669"/>
    <property type="project" value="UniProtKB-KW"/>
</dbReference>
<keyword evidence="5 8" id="KW-0863">Zinc-finger</keyword>
<keyword evidence="9" id="KW-0175">Coiled coil</keyword>
<feature type="compositionally biased region" description="Basic and acidic residues" evidence="10">
    <location>
        <begin position="70"/>
        <end position="82"/>
    </location>
</feature>
<evidence type="ECO:0000256" key="7">
    <source>
        <dbReference type="ARBA" id="ARBA00022833"/>
    </source>
</evidence>
<dbReference type="GO" id="GO:0005634">
    <property type="term" value="C:nucleus"/>
    <property type="evidence" value="ECO:0007669"/>
    <property type="project" value="TreeGrafter"/>
</dbReference>
<dbReference type="EC" id="2.3.2.27" evidence="2"/>
<gene>
    <name evidence="12" type="ORF">KIW84_056739</name>
</gene>
<evidence type="ECO:0000256" key="8">
    <source>
        <dbReference type="PROSITE-ProRule" id="PRU00175"/>
    </source>
</evidence>
<keyword evidence="4" id="KW-0479">Metal-binding</keyword>
<keyword evidence="6" id="KW-0833">Ubl conjugation pathway</keyword>
<evidence type="ECO:0000256" key="6">
    <source>
        <dbReference type="ARBA" id="ARBA00022786"/>
    </source>
</evidence>
<keyword evidence="7" id="KW-0862">Zinc</keyword>
<protein>
    <recommendedName>
        <fullName evidence="2">RING-type E3 ubiquitin transferase</fullName>
        <ecNumber evidence="2">2.3.2.27</ecNumber>
    </recommendedName>
</protein>
<reference evidence="12 13" key="1">
    <citation type="journal article" date="2022" name="Nat. Genet.">
        <title>Improved pea reference genome and pan-genome highlight genomic features and evolutionary characteristics.</title>
        <authorList>
            <person name="Yang T."/>
            <person name="Liu R."/>
            <person name="Luo Y."/>
            <person name="Hu S."/>
            <person name="Wang D."/>
            <person name="Wang C."/>
            <person name="Pandey M.K."/>
            <person name="Ge S."/>
            <person name="Xu Q."/>
            <person name="Li N."/>
            <person name="Li G."/>
            <person name="Huang Y."/>
            <person name="Saxena R.K."/>
            <person name="Ji Y."/>
            <person name="Li M."/>
            <person name="Yan X."/>
            <person name="He Y."/>
            <person name="Liu Y."/>
            <person name="Wang X."/>
            <person name="Xiang C."/>
            <person name="Varshney R.K."/>
            <person name="Ding H."/>
            <person name="Gao S."/>
            <person name="Zong X."/>
        </authorList>
    </citation>
    <scope>NUCLEOTIDE SEQUENCE [LARGE SCALE GENOMIC DNA]</scope>
    <source>
        <strain evidence="12 13">cv. Zhongwan 6</strain>
    </source>
</reference>
<evidence type="ECO:0000313" key="13">
    <source>
        <dbReference type="Proteomes" id="UP001058974"/>
    </source>
</evidence>
<dbReference type="Pfam" id="PF13639">
    <property type="entry name" value="zf-RING_2"/>
    <property type="match status" value="1"/>
</dbReference>
<dbReference type="PANTHER" id="PTHR22937:SF200">
    <property type="entry name" value="RING-TYPE E3 UBIQUITIN TRANSFERASE"/>
    <property type="match status" value="1"/>
</dbReference>
<keyword evidence="3" id="KW-0808">Transferase</keyword>
<evidence type="ECO:0000256" key="9">
    <source>
        <dbReference type="SAM" id="Coils"/>
    </source>
</evidence>
<evidence type="ECO:0000256" key="4">
    <source>
        <dbReference type="ARBA" id="ARBA00022723"/>
    </source>
</evidence>
<dbReference type="SUPFAM" id="SSF57850">
    <property type="entry name" value="RING/U-box"/>
    <property type="match status" value="1"/>
</dbReference>
<dbReference type="Gene3D" id="3.30.40.10">
    <property type="entry name" value="Zinc/RING finger domain, C3HC4 (zinc finger)"/>
    <property type="match status" value="1"/>
</dbReference>
<evidence type="ECO:0000313" key="12">
    <source>
        <dbReference type="EMBL" id="KAI5411783.1"/>
    </source>
</evidence>
<dbReference type="PROSITE" id="PS50089">
    <property type="entry name" value="ZF_RING_2"/>
    <property type="match status" value="1"/>
</dbReference>
<sequence>SCLKHYLDDLRYFHLYFISTFHPFHSSIDVPQPTLRNPNLMDDENGSRKRIRGNHQPSNPLGSSSDSPPNEEHADEIIERDTSSFPTQPRGNNNGVQVPLPTRRQLRRLDIRCVSSNPPHSAMITPQTSSQILHSEGVMPETPLSHQIGVALTEERENLEDQDRITRMNINGMTFEENALMDEMENLIDQHRQFLSLIDEMSNEDFSLFNEMENQNDEHQDMRLNIDDMSYEELLQLGERIGSVSTGLSKEIIAIQLKTKLFSPSPVAINLEELPPEEDGENNSCLICQEEFKDQEKIGVIKCKHEYHANCITQWLLLKNSCPICKLEALDDA</sequence>
<dbReference type="PANTHER" id="PTHR22937">
    <property type="entry name" value="E3 UBIQUITIN-PROTEIN LIGASE RNF165"/>
    <property type="match status" value="1"/>
</dbReference>
<organism evidence="12 13">
    <name type="scientific">Pisum sativum</name>
    <name type="common">Garden pea</name>
    <name type="synonym">Lathyrus oleraceus</name>
    <dbReference type="NCBI Taxonomy" id="3888"/>
    <lineage>
        <taxon>Eukaryota</taxon>
        <taxon>Viridiplantae</taxon>
        <taxon>Streptophyta</taxon>
        <taxon>Embryophyta</taxon>
        <taxon>Tracheophyta</taxon>
        <taxon>Spermatophyta</taxon>
        <taxon>Magnoliopsida</taxon>
        <taxon>eudicotyledons</taxon>
        <taxon>Gunneridae</taxon>
        <taxon>Pentapetalae</taxon>
        <taxon>rosids</taxon>
        <taxon>fabids</taxon>
        <taxon>Fabales</taxon>
        <taxon>Fabaceae</taxon>
        <taxon>Papilionoideae</taxon>
        <taxon>50 kb inversion clade</taxon>
        <taxon>NPAAA clade</taxon>
        <taxon>Hologalegina</taxon>
        <taxon>IRL clade</taxon>
        <taxon>Fabeae</taxon>
        <taxon>Lathyrus</taxon>
    </lineage>
</organism>
<proteinExistence type="predicted"/>
<dbReference type="Gramene" id="Psat05G0673900-T1">
    <property type="protein sequence ID" value="KAI5411783.1"/>
    <property type="gene ID" value="KIW84_056739"/>
</dbReference>